<organism evidence="2 3">
    <name type="scientific">Phenylobacterium montanum</name>
    <dbReference type="NCBI Taxonomy" id="2823693"/>
    <lineage>
        <taxon>Bacteria</taxon>
        <taxon>Pseudomonadati</taxon>
        <taxon>Pseudomonadota</taxon>
        <taxon>Alphaproteobacteria</taxon>
        <taxon>Caulobacterales</taxon>
        <taxon>Caulobacteraceae</taxon>
        <taxon>Phenylobacterium</taxon>
    </lineage>
</organism>
<dbReference type="KEGG" id="caul:KCG34_07505"/>
<name>A0A975G355_9CAUL</name>
<sequence>MAEPESTPTGPAAAALLSAGAGALLLALLGMLGDAWPAAAKALDIWPPSGPLSGVSLAAVAGWLALWAGLDRAWRRRDIALGPAGRIALAMLVAAGLLTFPPLSDLLIGK</sequence>
<dbReference type="EMBL" id="CP073078">
    <property type="protein sequence ID" value="QUD89707.1"/>
    <property type="molecule type" value="Genomic_DNA"/>
</dbReference>
<keyword evidence="1" id="KW-0472">Membrane</keyword>
<dbReference type="Proteomes" id="UP000676409">
    <property type="component" value="Chromosome"/>
</dbReference>
<dbReference type="RefSeq" id="WP_211939759.1">
    <property type="nucleotide sequence ID" value="NZ_CP073078.1"/>
</dbReference>
<proteinExistence type="predicted"/>
<gene>
    <name evidence="2" type="ORF">KCG34_07505</name>
</gene>
<evidence type="ECO:0000256" key="1">
    <source>
        <dbReference type="SAM" id="Phobius"/>
    </source>
</evidence>
<accession>A0A975G355</accession>
<dbReference type="AlphaFoldDB" id="A0A975G355"/>
<evidence type="ECO:0000313" key="2">
    <source>
        <dbReference type="EMBL" id="QUD89707.1"/>
    </source>
</evidence>
<protein>
    <submittedName>
        <fullName evidence="2">Uncharacterized protein</fullName>
    </submittedName>
</protein>
<keyword evidence="1" id="KW-0812">Transmembrane</keyword>
<evidence type="ECO:0000313" key="3">
    <source>
        <dbReference type="Proteomes" id="UP000676409"/>
    </source>
</evidence>
<feature type="transmembrane region" description="Helical" evidence="1">
    <location>
        <begin position="52"/>
        <end position="70"/>
    </location>
</feature>
<keyword evidence="1" id="KW-1133">Transmembrane helix</keyword>
<feature type="transmembrane region" description="Helical" evidence="1">
    <location>
        <begin position="79"/>
        <end position="100"/>
    </location>
</feature>
<reference evidence="2" key="1">
    <citation type="submission" date="2021-04" db="EMBL/GenBank/DDBJ databases">
        <title>The complete genome sequence of Caulobacter sp. S6.</title>
        <authorList>
            <person name="Tang Y."/>
            <person name="Ouyang W."/>
            <person name="Liu Q."/>
            <person name="Huang B."/>
            <person name="Guo Z."/>
            <person name="Lei P."/>
        </authorList>
    </citation>
    <scope>NUCLEOTIDE SEQUENCE</scope>
    <source>
        <strain evidence="2">S6</strain>
    </source>
</reference>
<keyword evidence="3" id="KW-1185">Reference proteome</keyword>